<dbReference type="FunFam" id="3.40.190.290:FF:000001">
    <property type="entry name" value="Transcriptional regulator, LysR family"/>
    <property type="match status" value="1"/>
</dbReference>
<dbReference type="RefSeq" id="WP_089165338.1">
    <property type="nucleotide sequence ID" value="NZ_MTHB01000262.1"/>
</dbReference>
<dbReference type="GO" id="GO:0043565">
    <property type="term" value="F:sequence-specific DNA binding"/>
    <property type="evidence" value="ECO:0007669"/>
    <property type="project" value="TreeGrafter"/>
</dbReference>
<reference evidence="7" key="1">
    <citation type="submission" date="2017-01" db="EMBL/GenBank/DDBJ databases">
        <title>Genome Analysis of Deinococcus marmoris KOPRI26562.</title>
        <authorList>
            <person name="Kim J.H."/>
            <person name="Oh H.-M."/>
        </authorList>
    </citation>
    <scope>NUCLEOTIDE SEQUENCE [LARGE SCALE GENOMIC DNA]</scope>
    <source>
        <strain evidence="7">PAMC 26633</strain>
    </source>
</reference>
<keyword evidence="3" id="KW-0238">DNA-binding</keyword>
<dbReference type="CDD" id="cd08422">
    <property type="entry name" value="PBP2_CrgA_like"/>
    <property type="match status" value="1"/>
</dbReference>
<comment type="similarity">
    <text evidence="1">Belongs to the LysR transcriptional regulatory family.</text>
</comment>
<sequence>MDSVEADQTAAFLAVVESGSFSAAGRKLGRDGSVMSRRVAALEARLGIRLLERSTRRVSATEAGIRFRDRMRDAMEMVRAAEDEARAMAAAPTGRLRLTLPVTFGRMWIAPRLPEFLARYPAIRVEALYADRYTDLIDEGFDAGIRVGELKDSRLIGRRLAMTCRLLCAAPSYLDRRPAPSEPDDLQRHDCICFTRLTTHPAWHLYRDGKNRTVRIMGRLETDDAEAALQAALAGTGIIMAADWLVARELADGRLVPVLTDWTVGGESGVSVVRPSVQHEPAKTRAFVDWVVGIFADRPWQDPR</sequence>
<dbReference type="PROSITE" id="PS50931">
    <property type="entry name" value="HTH_LYSR"/>
    <property type="match status" value="1"/>
</dbReference>
<dbReference type="Pfam" id="PF03466">
    <property type="entry name" value="LysR_substrate"/>
    <property type="match status" value="1"/>
</dbReference>
<evidence type="ECO:0000256" key="4">
    <source>
        <dbReference type="ARBA" id="ARBA00023163"/>
    </source>
</evidence>
<accession>A0A226WNI9</accession>
<keyword evidence="2" id="KW-0805">Transcription regulation</keyword>
<protein>
    <submittedName>
        <fullName evidence="6">Transcriptional regulator, LysR family</fullName>
    </submittedName>
</protein>
<evidence type="ECO:0000256" key="2">
    <source>
        <dbReference type="ARBA" id="ARBA00023015"/>
    </source>
</evidence>
<dbReference type="PANTHER" id="PTHR30537:SF5">
    <property type="entry name" value="HTH-TYPE TRANSCRIPTIONAL ACTIVATOR TTDR-RELATED"/>
    <property type="match status" value="1"/>
</dbReference>
<feature type="domain" description="HTH lysR-type" evidence="5">
    <location>
        <begin position="11"/>
        <end position="61"/>
    </location>
</feature>
<dbReference type="Gene3D" id="1.10.10.10">
    <property type="entry name" value="Winged helix-like DNA-binding domain superfamily/Winged helix DNA-binding domain"/>
    <property type="match status" value="1"/>
</dbReference>
<evidence type="ECO:0000256" key="1">
    <source>
        <dbReference type="ARBA" id="ARBA00009437"/>
    </source>
</evidence>
<dbReference type="Proteomes" id="UP000214720">
    <property type="component" value="Unassembled WGS sequence"/>
</dbReference>
<dbReference type="Gene3D" id="3.40.190.290">
    <property type="match status" value="1"/>
</dbReference>
<dbReference type="PANTHER" id="PTHR30537">
    <property type="entry name" value="HTH-TYPE TRANSCRIPTIONAL REGULATOR"/>
    <property type="match status" value="1"/>
</dbReference>
<name>A0A226WNI9_CABSO</name>
<dbReference type="InterPro" id="IPR036390">
    <property type="entry name" value="WH_DNA-bd_sf"/>
</dbReference>
<organism evidence="6 7">
    <name type="scientific">Caballeronia sordidicola</name>
    <name type="common">Burkholderia sordidicola</name>
    <dbReference type="NCBI Taxonomy" id="196367"/>
    <lineage>
        <taxon>Bacteria</taxon>
        <taxon>Pseudomonadati</taxon>
        <taxon>Pseudomonadota</taxon>
        <taxon>Betaproteobacteria</taxon>
        <taxon>Burkholderiales</taxon>
        <taxon>Burkholderiaceae</taxon>
        <taxon>Caballeronia</taxon>
    </lineage>
</organism>
<dbReference type="OrthoDB" id="8928056at2"/>
<dbReference type="SUPFAM" id="SSF46785">
    <property type="entry name" value="Winged helix' DNA-binding domain"/>
    <property type="match status" value="1"/>
</dbReference>
<keyword evidence="4" id="KW-0804">Transcription</keyword>
<evidence type="ECO:0000313" key="6">
    <source>
        <dbReference type="EMBL" id="OXC72764.1"/>
    </source>
</evidence>
<dbReference type="eggNOG" id="COG0583">
    <property type="taxonomic scope" value="Bacteria"/>
</dbReference>
<dbReference type="InterPro" id="IPR000847">
    <property type="entry name" value="LysR_HTH_N"/>
</dbReference>
<dbReference type="InterPro" id="IPR036388">
    <property type="entry name" value="WH-like_DNA-bd_sf"/>
</dbReference>
<dbReference type="FunFam" id="1.10.10.10:FF:000001">
    <property type="entry name" value="LysR family transcriptional regulator"/>
    <property type="match status" value="1"/>
</dbReference>
<dbReference type="InterPro" id="IPR058163">
    <property type="entry name" value="LysR-type_TF_proteobact-type"/>
</dbReference>
<proteinExistence type="inferred from homology"/>
<comment type="caution">
    <text evidence="6">The sequence shown here is derived from an EMBL/GenBank/DDBJ whole genome shotgun (WGS) entry which is preliminary data.</text>
</comment>
<dbReference type="Pfam" id="PF00126">
    <property type="entry name" value="HTH_1"/>
    <property type="match status" value="1"/>
</dbReference>
<dbReference type="GO" id="GO:0003700">
    <property type="term" value="F:DNA-binding transcription factor activity"/>
    <property type="evidence" value="ECO:0007669"/>
    <property type="project" value="InterPro"/>
</dbReference>
<dbReference type="GO" id="GO:0006351">
    <property type="term" value="P:DNA-templated transcription"/>
    <property type="evidence" value="ECO:0007669"/>
    <property type="project" value="TreeGrafter"/>
</dbReference>
<evidence type="ECO:0000259" key="5">
    <source>
        <dbReference type="PROSITE" id="PS50931"/>
    </source>
</evidence>
<evidence type="ECO:0000256" key="3">
    <source>
        <dbReference type="ARBA" id="ARBA00023125"/>
    </source>
</evidence>
<evidence type="ECO:0000313" key="7">
    <source>
        <dbReference type="Proteomes" id="UP000214720"/>
    </source>
</evidence>
<gene>
    <name evidence="6" type="ORF">BSU04_39650</name>
</gene>
<dbReference type="SUPFAM" id="SSF53850">
    <property type="entry name" value="Periplasmic binding protein-like II"/>
    <property type="match status" value="1"/>
</dbReference>
<dbReference type="EMBL" id="MTHB01000262">
    <property type="protein sequence ID" value="OXC72764.1"/>
    <property type="molecule type" value="Genomic_DNA"/>
</dbReference>
<dbReference type="AlphaFoldDB" id="A0A226WNI9"/>
<dbReference type="InterPro" id="IPR005119">
    <property type="entry name" value="LysR_subst-bd"/>
</dbReference>